<comment type="caution">
    <text evidence="1">The sequence shown here is derived from an EMBL/GenBank/DDBJ whole genome shotgun (WGS) entry which is preliminary data.</text>
</comment>
<dbReference type="EMBL" id="JBICCN010000019">
    <property type="protein sequence ID" value="KAL3102759.1"/>
    <property type="molecule type" value="Genomic_DNA"/>
</dbReference>
<organism evidence="1 2">
    <name type="scientific">Heterodera schachtii</name>
    <name type="common">Sugarbeet cyst nematode worm</name>
    <name type="synonym">Tylenchus schachtii</name>
    <dbReference type="NCBI Taxonomy" id="97005"/>
    <lineage>
        <taxon>Eukaryota</taxon>
        <taxon>Metazoa</taxon>
        <taxon>Ecdysozoa</taxon>
        <taxon>Nematoda</taxon>
        <taxon>Chromadorea</taxon>
        <taxon>Rhabditida</taxon>
        <taxon>Tylenchina</taxon>
        <taxon>Tylenchomorpha</taxon>
        <taxon>Tylenchoidea</taxon>
        <taxon>Heteroderidae</taxon>
        <taxon>Heteroderinae</taxon>
        <taxon>Heterodera</taxon>
    </lineage>
</organism>
<evidence type="ECO:0000313" key="1">
    <source>
        <dbReference type="EMBL" id="KAL3102759.1"/>
    </source>
</evidence>
<gene>
    <name evidence="1" type="ORF">niasHS_001321</name>
</gene>
<sequence>MKVDNVVLGIVGRDSSVIKGLNVNDTEEDLNLNLDEGNDDEEAAAGKDIELVSTGALSNILRSTGGALVLVLYEEIAKFTPN</sequence>
<keyword evidence="2" id="KW-1185">Reference proteome</keyword>
<proteinExistence type="predicted"/>
<dbReference type="AlphaFoldDB" id="A0ABD2KJX1"/>
<protein>
    <submittedName>
        <fullName evidence="1">Uncharacterized protein</fullName>
    </submittedName>
</protein>
<name>A0ABD2KJX1_HETSC</name>
<accession>A0ABD2KJX1</accession>
<dbReference type="Proteomes" id="UP001620645">
    <property type="component" value="Unassembled WGS sequence"/>
</dbReference>
<reference evidence="1 2" key="1">
    <citation type="submission" date="2024-10" db="EMBL/GenBank/DDBJ databases">
        <authorList>
            <person name="Kim D."/>
        </authorList>
    </citation>
    <scope>NUCLEOTIDE SEQUENCE [LARGE SCALE GENOMIC DNA]</scope>
    <source>
        <strain evidence="1">Taebaek</strain>
    </source>
</reference>
<evidence type="ECO:0000313" key="2">
    <source>
        <dbReference type="Proteomes" id="UP001620645"/>
    </source>
</evidence>